<dbReference type="GO" id="GO:0000731">
    <property type="term" value="P:DNA synthesis involved in DNA repair"/>
    <property type="evidence" value="ECO:0007669"/>
    <property type="project" value="TreeGrafter"/>
</dbReference>
<name>A0AA96DKG4_9BACT</name>
<accession>A0AA96DKG4</accession>
<protein>
    <submittedName>
        <fullName evidence="3">AAA family ATPase</fullName>
    </submittedName>
</protein>
<dbReference type="PANTHER" id="PTHR32182">
    <property type="entry name" value="DNA REPLICATION AND REPAIR PROTEIN RECF"/>
    <property type="match status" value="1"/>
</dbReference>
<dbReference type="NCBIfam" id="NF045780">
    <property type="entry name" value="TrlF_fam_ATP"/>
    <property type="match status" value="1"/>
</dbReference>
<dbReference type="InterPro" id="IPR027417">
    <property type="entry name" value="P-loop_NTPase"/>
</dbReference>
<evidence type="ECO:0000259" key="2">
    <source>
        <dbReference type="Pfam" id="PF13476"/>
    </source>
</evidence>
<dbReference type="SUPFAM" id="SSF52540">
    <property type="entry name" value="P-loop containing nucleoside triphosphate hydrolases"/>
    <property type="match status" value="1"/>
</dbReference>
<reference evidence="3" key="1">
    <citation type="submission" date="2023-09" db="EMBL/GenBank/DDBJ databases">
        <title>Arcobacter tbilisiensis sp. nov. isolated from chicken meat in Tbilisi, Georgia.</title>
        <authorList>
            <person name="Matthias R."/>
            <person name="Zautner A.E."/>
        </authorList>
    </citation>
    <scope>NUCLEOTIDE SEQUENCE</scope>
    <source>
        <strain evidence="3">LEO 52</strain>
    </source>
</reference>
<dbReference type="GO" id="GO:0016887">
    <property type="term" value="F:ATP hydrolysis activity"/>
    <property type="evidence" value="ECO:0007669"/>
    <property type="project" value="InterPro"/>
</dbReference>
<dbReference type="GO" id="GO:0006302">
    <property type="term" value="P:double-strand break repair"/>
    <property type="evidence" value="ECO:0007669"/>
    <property type="project" value="InterPro"/>
</dbReference>
<gene>
    <name evidence="3" type="ORF">RMQ68_09585</name>
</gene>
<feature type="domain" description="Rad50/SbcC-type AAA" evidence="2">
    <location>
        <begin position="277"/>
        <end position="490"/>
    </location>
</feature>
<evidence type="ECO:0000313" key="3">
    <source>
        <dbReference type="EMBL" id="WNL29604.1"/>
    </source>
</evidence>
<dbReference type="AlphaFoldDB" id="A0AA96DKG4"/>
<dbReference type="PANTHER" id="PTHR32182:SF22">
    <property type="entry name" value="ATP-DEPENDENT ENDONUCLEASE, OLD FAMILY-RELATED"/>
    <property type="match status" value="1"/>
</dbReference>
<evidence type="ECO:0000256" key="1">
    <source>
        <dbReference type="SAM" id="Coils"/>
    </source>
</evidence>
<dbReference type="EMBL" id="CP134854">
    <property type="protein sequence ID" value="WNL29604.1"/>
    <property type="molecule type" value="Genomic_DNA"/>
</dbReference>
<feature type="coiled-coil region" evidence="1">
    <location>
        <begin position="424"/>
        <end position="465"/>
    </location>
</feature>
<dbReference type="InterPro" id="IPR016195">
    <property type="entry name" value="Pol/histidinol_Pase-like"/>
</dbReference>
<dbReference type="InterPro" id="IPR038729">
    <property type="entry name" value="Rad50/SbcC_AAA"/>
</dbReference>
<dbReference type="Pfam" id="PF13476">
    <property type="entry name" value="AAA_23"/>
    <property type="match status" value="1"/>
</dbReference>
<keyword evidence="1" id="KW-0175">Coiled coil</keyword>
<organism evidence="3">
    <name type="scientific">Arcobacter sp. AZ-2023</name>
    <dbReference type="NCBI Taxonomy" id="3074453"/>
    <lineage>
        <taxon>Bacteria</taxon>
        <taxon>Pseudomonadati</taxon>
        <taxon>Campylobacterota</taxon>
        <taxon>Epsilonproteobacteria</taxon>
        <taxon>Campylobacterales</taxon>
        <taxon>Arcobacteraceae</taxon>
        <taxon>Arcobacter</taxon>
    </lineage>
</organism>
<dbReference type="SUPFAM" id="SSF89550">
    <property type="entry name" value="PHP domain-like"/>
    <property type="match status" value="1"/>
</dbReference>
<sequence>MSNKFSNGSIWVRFDCHLHTRADKEFKYSENENEYITKYIEKLKAEEIEVGIITNHNKFDIDEFKALKKKANKENIFILPGVELSVNDGSNGIHCLIVFNPDEWLENGNNYISQFIIESFAGKANYENENGRSNDNLITTIEKLNKYNKDYFIILAHVEQRSGFFEELDGGRIQEFSKHKLFRKNILAFQKVTKYDLSVWNQWFDNELPAFVEGSDPKKIDEIGKGEKSYIKIGDYNFEAVKFALQDKDFRVKKEKPIIENGYIKSISFDGSSCKLDGQTIEFSSSMNNLVGVRGAGKSSIIEAIRYGLDLPFGNNSIDISYKNELVKQLLGSAGKITIKIKNSDGKEFIVDRVFNHALEIKLDGELKNLNTSLILKKPLYFGQKDLSNYRDDFENDLISKLIGDKTKDIEQKIETKKQEIRIQLENIKKYDNLENKKEEVNQKIEELNLKIEEFKKHNIEEKLKKQIEFDKDNSNFTNIIKDLQDFRNDVNSFLSSYEDGKFFDNLKNYQSTENQDIFKELYKIIDISKQNFLDISNQLKQLLDSFKNINSVNISFKDKYKAFKDEFLRIQREINLPNNLRADDFINYTKMLNSQKLMKNEIEKSFEKKLDNDNNLKKLLSELNELYREEFKIIDEEVQKINESQESISIKSEFKANKNEFDKFLRNIFGGSGLMKNDYDMLTSNYVDPIAIYEDFENISLGGNKLLLFRERFKDSLASMLTYKVPNKIDIFYNGKELAKHSLGQRASALIIFILTQKNNDVIIIDQPEDDLDNQTIYKEVIKELIKLKSKTQFIFATHNANIPVLGDCEQIVVCDYEEKKINIEMGSIDNHNIQQKIINIMEGGKDAFNKRREIYNLWKH</sequence>
<dbReference type="InterPro" id="IPR054787">
    <property type="entry name" value="TrlF_ATPase"/>
</dbReference>
<dbReference type="Gene3D" id="3.20.20.140">
    <property type="entry name" value="Metal-dependent hydrolases"/>
    <property type="match status" value="1"/>
</dbReference>
<proteinExistence type="predicted"/>
<dbReference type="Gene3D" id="3.40.50.300">
    <property type="entry name" value="P-loop containing nucleotide triphosphate hydrolases"/>
    <property type="match status" value="2"/>
</dbReference>